<name>A0A8S5L8A0_9CAUD</name>
<sequence length="51" mass="5725">MEHVNTPGDHCIFFSNTQCSGVRMESALEKSLKLSRSKIGRATEVWHCSTD</sequence>
<organism evidence="1">
    <name type="scientific">Siphoviridae sp. ctzpQ31</name>
    <dbReference type="NCBI Taxonomy" id="2823613"/>
    <lineage>
        <taxon>Viruses</taxon>
        <taxon>Duplodnaviria</taxon>
        <taxon>Heunggongvirae</taxon>
        <taxon>Uroviricota</taxon>
        <taxon>Caudoviricetes</taxon>
    </lineage>
</organism>
<accession>A0A8S5L8A0</accession>
<evidence type="ECO:0000313" key="1">
    <source>
        <dbReference type="EMBL" id="DAD66125.1"/>
    </source>
</evidence>
<proteinExistence type="predicted"/>
<protein>
    <submittedName>
        <fullName evidence="1">Uncharacterized protein</fullName>
    </submittedName>
</protein>
<dbReference type="EMBL" id="BK014654">
    <property type="protein sequence ID" value="DAD66125.1"/>
    <property type="molecule type" value="Genomic_DNA"/>
</dbReference>
<reference evidence="1" key="1">
    <citation type="journal article" date="2021" name="Proc. Natl. Acad. Sci. U.S.A.">
        <title>A Catalog of Tens of Thousands of Viruses from Human Metagenomes Reveals Hidden Associations with Chronic Diseases.</title>
        <authorList>
            <person name="Tisza M.J."/>
            <person name="Buck C.B."/>
        </authorList>
    </citation>
    <scope>NUCLEOTIDE SEQUENCE</scope>
    <source>
        <strain evidence="1">CtzpQ31</strain>
    </source>
</reference>